<protein>
    <submittedName>
        <fullName evidence="2">Uncharacterized protein</fullName>
    </submittedName>
</protein>
<feature type="compositionally biased region" description="Polar residues" evidence="1">
    <location>
        <begin position="127"/>
        <end position="137"/>
    </location>
</feature>
<gene>
    <name evidence="2" type="ORF">BOKJ2_LOCUS12960</name>
</gene>
<sequence length="176" mass="18904">MGNEFHSWPVFSGWPGFGLLGYYGRRHGPYHFLTVKPLVSTTPALATQHGASTVKPTLKNSGSTTVKATEKTVSVTIGNTVSTTTEVSKNRVKHEVPSATESDIKVEITTLAGILSSTKKSEDQTKNESPAQPTVGQPSTATVSKTTDTVKVTPKIITEDTKKADVPSHSHKVFRK</sequence>
<dbReference type="Proteomes" id="UP000783686">
    <property type="component" value="Unassembled WGS sequence"/>
</dbReference>
<evidence type="ECO:0000313" key="3">
    <source>
        <dbReference type="Proteomes" id="UP000614601"/>
    </source>
</evidence>
<accession>A0A811LP14</accession>
<reference evidence="2" key="1">
    <citation type="submission" date="2020-09" db="EMBL/GenBank/DDBJ databases">
        <authorList>
            <person name="Kikuchi T."/>
        </authorList>
    </citation>
    <scope>NUCLEOTIDE SEQUENCE</scope>
    <source>
        <strain evidence="2">SH1</strain>
    </source>
</reference>
<feature type="region of interest" description="Disordered" evidence="1">
    <location>
        <begin position="117"/>
        <end position="176"/>
    </location>
</feature>
<dbReference type="EMBL" id="CAJFDH010000006">
    <property type="protein sequence ID" value="CAD5228901.1"/>
    <property type="molecule type" value="Genomic_DNA"/>
</dbReference>
<dbReference type="Proteomes" id="UP000614601">
    <property type="component" value="Unassembled WGS sequence"/>
</dbReference>
<proteinExistence type="predicted"/>
<dbReference type="EMBL" id="CAJFCW020000006">
    <property type="protein sequence ID" value="CAG9125240.1"/>
    <property type="molecule type" value="Genomic_DNA"/>
</dbReference>
<keyword evidence="3" id="KW-1185">Reference proteome</keyword>
<feature type="compositionally biased region" description="Low complexity" evidence="1">
    <location>
        <begin position="138"/>
        <end position="156"/>
    </location>
</feature>
<dbReference type="AlphaFoldDB" id="A0A811LP14"/>
<dbReference type="OrthoDB" id="10588471at2759"/>
<organism evidence="2 3">
    <name type="scientific">Bursaphelenchus okinawaensis</name>
    <dbReference type="NCBI Taxonomy" id="465554"/>
    <lineage>
        <taxon>Eukaryota</taxon>
        <taxon>Metazoa</taxon>
        <taxon>Ecdysozoa</taxon>
        <taxon>Nematoda</taxon>
        <taxon>Chromadorea</taxon>
        <taxon>Rhabditida</taxon>
        <taxon>Tylenchina</taxon>
        <taxon>Tylenchomorpha</taxon>
        <taxon>Aphelenchoidea</taxon>
        <taxon>Aphelenchoididae</taxon>
        <taxon>Bursaphelenchus</taxon>
    </lineage>
</organism>
<comment type="caution">
    <text evidence="2">The sequence shown here is derived from an EMBL/GenBank/DDBJ whole genome shotgun (WGS) entry which is preliminary data.</text>
</comment>
<feature type="compositionally biased region" description="Basic and acidic residues" evidence="1">
    <location>
        <begin position="157"/>
        <end position="168"/>
    </location>
</feature>
<evidence type="ECO:0000313" key="2">
    <source>
        <dbReference type="EMBL" id="CAD5228901.1"/>
    </source>
</evidence>
<evidence type="ECO:0000256" key="1">
    <source>
        <dbReference type="SAM" id="MobiDB-lite"/>
    </source>
</evidence>
<name>A0A811LP14_9BILA</name>